<dbReference type="InterPro" id="IPR015795">
    <property type="entry name" value="Pyrv_Knase_C"/>
</dbReference>
<protein>
    <recommendedName>
        <fullName evidence="2">CN hydrolase domain-containing protein</fullName>
    </recommendedName>
</protein>
<dbReference type="SUPFAM" id="SSF52935">
    <property type="entry name" value="PK C-terminal domain-like"/>
    <property type="match status" value="1"/>
</dbReference>
<proteinExistence type="predicted"/>
<dbReference type="GO" id="GO:0016811">
    <property type="term" value="F:hydrolase activity, acting on carbon-nitrogen (but not peptide) bonds, in linear amides"/>
    <property type="evidence" value="ECO:0007669"/>
    <property type="project" value="TreeGrafter"/>
</dbReference>
<evidence type="ECO:0000256" key="1">
    <source>
        <dbReference type="ARBA" id="ARBA00022801"/>
    </source>
</evidence>
<dbReference type="InterPro" id="IPR003010">
    <property type="entry name" value="C-N_Hydrolase"/>
</dbReference>
<evidence type="ECO:0000313" key="3">
    <source>
        <dbReference type="EMBL" id="KKL18440.1"/>
    </source>
</evidence>
<dbReference type="AlphaFoldDB" id="A0A0F9B9W6"/>
<dbReference type="InterPro" id="IPR036526">
    <property type="entry name" value="C-N_Hydrolase_sf"/>
</dbReference>
<feature type="domain" description="CN hydrolase" evidence="2">
    <location>
        <begin position="13"/>
        <end position="160"/>
    </location>
</feature>
<name>A0A0F9B9W6_9ZZZZ</name>
<reference evidence="3" key="1">
    <citation type="journal article" date="2015" name="Nature">
        <title>Complex archaea that bridge the gap between prokaryotes and eukaryotes.</title>
        <authorList>
            <person name="Spang A."/>
            <person name="Saw J.H."/>
            <person name="Jorgensen S.L."/>
            <person name="Zaremba-Niedzwiedzka K."/>
            <person name="Martijn J."/>
            <person name="Lind A.E."/>
            <person name="van Eijk R."/>
            <person name="Schleper C."/>
            <person name="Guy L."/>
            <person name="Ettema T.J."/>
        </authorList>
    </citation>
    <scope>NUCLEOTIDE SEQUENCE</scope>
</reference>
<organism evidence="3">
    <name type="scientific">marine sediment metagenome</name>
    <dbReference type="NCBI Taxonomy" id="412755"/>
    <lineage>
        <taxon>unclassified sequences</taxon>
        <taxon>metagenomes</taxon>
        <taxon>ecological metagenomes</taxon>
    </lineage>
</organism>
<sequence>MRHGDISSSPDTVGVAVVNYKMPRLHTREEVLANAENIGEMLIGMKQGLPGMDLVIFPEYSTQGIMYDRDEMFATAATIPGDETEVFSRACRKANVWGVFSIHTADARSFPDMERKAASAALTDGFAEEGDRIVITAGVPFGTPGATNILRIARVRKEEG</sequence>
<dbReference type="PANTHER" id="PTHR43674:SF14">
    <property type="entry name" value="ALIPHATIC AMIDASE"/>
    <property type="match status" value="1"/>
</dbReference>
<keyword evidence="1" id="KW-0378">Hydrolase</keyword>
<evidence type="ECO:0000259" key="2">
    <source>
        <dbReference type="PROSITE" id="PS50263"/>
    </source>
</evidence>
<dbReference type="PROSITE" id="PS50263">
    <property type="entry name" value="CN_HYDROLASE"/>
    <property type="match status" value="1"/>
</dbReference>
<comment type="caution">
    <text evidence="3">The sequence shown here is derived from an EMBL/GenBank/DDBJ whole genome shotgun (WGS) entry which is preliminary data.</text>
</comment>
<dbReference type="Pfam" id="PF02887">
    <property type="entry name" value="PK_C"/>
    <property type="match status" value="1"/>
</dbReference>
<gene>
    <name evidence="3" type="ORF">LCGC14_2475520</name>
</gene>
<dbReference type="SUPFAM" id="SSF56317">
    <property type="entry name" value="Carbon-nitrogen hydrolase"/>
    <property type="match status" value="1"/>
</dbReference>
<dbReference type="InterPro" id="IPR036918">
    <property type="entry name" value="Pyrv_Knase_C_sf"/>
</dbReference>
<accession>A0A0F9B9W6</accession>
<dbReference type="EMBL" id="LAZR01038870">
    <property type="protein sequence ID" value="KKL18440.1"/>
    <property type="molecule type" value="Genomic_DNA"/>
</dbReference>
<dbReference type="Gene3D" id="3.60.110.10">
    <property type="entry name" value="Carbon-nitrogen hydrolase"/>
    <property type="match status" value="1"/>
</dbReference>
<dbReference type="InterPro" id="IPR050345">
    <property type="entry name" value="Aliph_Amidase/BUP"/>
</dbReference>
<dbReference type="PANTHER" id="PTHR43674">
    <property type="entry name" value="NITRILASE C965.09-RELATED"/>
    <property type="match status" value="1"/>
</dbReference>